<evidence type="ECO:0000313" key="2">
    <source>
        <dbReference type="EMBL" id="KZN43970.1"/>
    </source>
</evidence>
<dbReference type="RefSeq" id="WP_063378738.1">
    <property type="nucleotide sequence ID" value="NZ_AUXT01000200.1"/>
</dbReference>
<comment type="caution">
    <text evidence="2">The sequence shown here is derived from an EMBL/GenBank/DDBJ whole genome shotgun (WGS) entry which is preliminary data.</text>
</comment>
<dbReference type="Gene3D" id="3.90.180.10">
    <property type="entry name" value="Medium-chain alcohol dehydrogenases, catalytic domain"/>
    <property type="match status" value="1"/>
</dbReference>
<proteinExistence type="predicted"/>
<accession>A0A166Z5Z5</accession>
<dbReference type="SUPFAM" id="SSF50129">
    <property type="entry name" value="GroES-like"/>
    <property type="match status" value="1"/>
</dbReference>
<dbReference type="AlphaFoldDB" id="A0A166Z5Z5"/>
<reference evidence="2 3" key="1">
    <citation type="submission" date="2013-07" db="EMBL/GenBank/DDBJ databases">
        <title>Comparative Genomic and Metabolomic Analysis of Twelve Strains of Pseudoalteromonas luteoviolacea.</title>
        <authorList>
            <person name="Vynne N.G."/>
            <person name="Mansson M."/>
            <person name="Gram L."/>
        </authorList>
    </citation>
    <scope>NUCLEOTIDE SEQUENCE [LARGE SCALE GENOMIC DNA]</scope>
    <source>
        <strain evidence="2 3">NCIMB 1942</strain>
    </source>
</reference>
<feature type="region of interest" description="Disordered" evidence="1">
    <location>
        <begin position="1"/>
        <end position="24"/>
    </location>
</feature>
<name>A0A166Z5Z5_9GAMM</name>
<dbReference type="PATRIC" id="fig|1365253.3.peg.4399"/>
<evidence type="ECO:0000256" key="1">
    <source>
        <dbReference type="SAM" id="MobiDB-lite"/>
    </source>
</evidence>
<gene>
    <name evidence="2" type="ORF">N482_18225</name>
</gene>
<dbReference type="EMBL" id="AUXT01000200">
    <property type="protein sequence ID" value="KZN43970.1"/>
    <property type="molecule type" value="Genomic_DNA"/>
</dbReference>
<dbReference type="InterPro" id="IPR011032">
    <property type="entry name" value="GroES-like_sf"/>
</dbReference>
<organism evidence="2 3">
    <name type="scientific">Pseudoalteromonas luteoviolacea NCIMB 1942</name>
    <dbReference type="NCBI Taxonomy" id="1365253"/>
    <lineage>
        <taxon>Bacteria</taxon>
        <taxon>Pseudomonadati</taxon>
        <taxon>Pseudomonadota</taxon>
        <taxon>Gammaproteobacteria</taxon>
        <taxon>Alteromonadales</taxon>
        <taxon>Pseudoalteromonadaceae</taxon>
        <taxon>Pseudoalteromonas</taxon>
    </lineage>
</organism>
<protein>
    <submittedName>
        <fullName evidence="2">Uncharacterized protein</fullName>
    </submittedName>
</protein>
<dbReference type="OrthoDB" id="4190732at2"/>
<evidence type="ECO:0000313" key="3">
    <source>
        <dbReference type="Proteomes" id="UP000076587"/>
    </source>
</evidence>
<dbReference type="Proteomes" id="UP000076587">
    <property type="component" value="Unassembled WGS sequence"/>
</dbReference>
<sequence>MMPELPFVSGEEDSGTVSDKNGSALKKGQRVAYLGPIGSSMYAQYTVVDADKLIVLDDEANLLEADAMPVTYFAAYHIHA</sequence>